<keyword evidence="6" id="KW-0325">Glycoprotein</keyword>
<evidence type="ECO:0000256" key="8">
    <source>
        <dbReference type="SAM" id="MobiDB-lite"/>
    </source>
</evidence>
<dbReference type="InterPro" id="IPR030395">
    <property type="entry name" value="GP_PDE_dom"/>
</dbReference>
<organism evidence="11 12">
    <name type="scientific">Carex littledalei</name>
    <dbReference type="NCBI Taxonomy" id="544730"/>
    <lineage>
        <taxon>Eukaryota</taxon>
        <taxon>Viridiplantae</taxon>
        <taxon>Streptophyta</taxon>
        <taxon>Embryophyta</taxon>
        <taxon>Tracheophyta</taxon>
        <taxon>Spermatophyta</taxon>
        <taxon>Magnoliopsida</taxon>
        <taxon>Liliopsida</taxon>
        <taxon>Poales</taxon>
        <taxon>Cyperaceae</taxon>
        <taxon>Cyperoideae</taxon>
        <taxon>Cariceae</taxon>
        <taxon>Carex</taxon>
        <taxon>Carex subgen. Euthyceras</taxon>
    </lineage>
</organism>
<comment type="catalytic activity">
    <reaction evidence="7">
        <text>a sn-glycero-3-phosphodiester + H2O = an alcohol + sn-glycerol 3-phosphate + H(+)</text>
        <dbReference type="Rhea" id="RHEA:12969"/>
        <dbReference type="ChEBI" id="CHEBI:15377"/>
        <dbReference type="ChEBI" id="CHEBI:15378"/>
        <dbReference type="ChEBI" id="CHEBI:30879"/>
        <dbReference type="ChEBI" id="CHEBI:57597"/>
        <dbReference type="ChEBI" id="CHEBI:83408"/>
        <dbReference type="EC" id="3.1.4.46"/>
    </reaction>
</comment>
<evidence type="ECO:0000259" key="10">
    <source>
        <dbReference type="PROSITE" id="PS51704"/>
    </source>
</evidence>
<dbReference type="Gene3D" id="3.20.20.190">
    <property type="entry name" value="Phosphatidylinositol (PI) phosphodiesterase"/>
    <property type="match status" value="2"/>
</dbReference>
<protein>
    <recommendedName>
        <fullName evidence="2">glycerophosphodiester phosphodiesterase</fullName>
        <ecNumber evidence="2">3.1.4.46</ecNumber>
    </recommendedName>
</protein>
<reference evidence="11" key="1">
    <citation type="submission" date="2020-01" db="EMBL/GenBank/DDBJ databases">
        <title>Genome sequence of Kobresia littledalei, the first chromosome-level genome in the family Cyperaceae.</title>
        <authorList>
            <person name="Qu G."/>
        </authorList>
    </citation>
    <scope>NUCLEOTIDE SEQUENCE</scope>
    <source>
        <strain evidence="11">C.B.Clarke</strain>
        <tissue evidence="11">Leaf</tissue>
    </source>
</reference>
<dbReference type="AlphaFoldDB" id="A0A833QH24"/>
<dbReference type="CDD" id="cd08603">
    <property type="entry name" value="GDPD_SHV3_repeat_1"/>
    <property type="match status" value="1"/>
</dbReference>
<accession>A0A833QH24</accession>
<evidence type="ECO:0000256" key="1">
    <source>
        <dbReference type="ARBA" id="ARBA00007277"/>
    </source>
</evidence>
<dbReference type="PANTHER" id="PTHR43620:SF7">
    <property type="entry name" value="GLYCEROPHOSPHODIESTER PHOSPHODIESTERASE GDPD5-RELATED"/>
    <property type="match status" value="1"/>
</dbReference>
<evidence type="ECO:0000256" key="3">
    <source>
        <dbReference type="ARBA" id="ARBA00022729"/>
    </source>
</evidence>
<dbReference type="OrthoDB" id="1058301at2759"/>
<feature type="signal peptide" evidence="9">
    <location>
        <begin position="1"/>
        <end position="30"/>
    </location>
</feature>
<dbReference type="PANTHER" id="PTHR43620">
    <property type="entry name" value="GLYCEROPHOSPHORYL DIESTER PHOSPHODIESTERASE"/>
    <property type="match status" value="1"/>
</dbReference>
<dbReference type="Pfam" id="PF03009">
    <property type="entry name" value="GDPD"/>
    <property type="match status" value="1"/>
</dbReference>
<feature type="domain" description="GP-PDE" evidence="10">
    <location>
        <begin position="356"/>
        <end position="657"/>
    </location>
</feature>
<sequence>MWSYMRWNAGSRVASFLLFCVLLQLGLVSCQTTWKTLSGKAPVVVSKGGFSGLFPDSSKLAYKFAPLLSTRPAVLQCDVRLTKDLYGICLPDIKMDNCTDIPNFFPNTSSTYLVNGVSVSGYFPIDYSTSDLVNVSLMQAIYTRTYRFDSSFFPILAVEDVAQLNPPALWLNIEHDMFYAQHNLSMKTYIKGLVKNVIVNYISSPEIGFLTSISSLTSNQTKLIFKFLDLDSAEPTTNLTYSSLLSNLTYIKTFASGILVPKTYIWPVSPDNYLLDYTTVVVDAHKAGLEVYAGNLANDNLFSYNYSYDPLAEYLSYIDNGVFSVDGLVTEYPVTPSEAISCFMNLNKSSMSHGKPLVISHNGASGDYPDCTDLAYQYAVDGGADIIDCPVQVTKDGMLVCMSSINLMDDTTVAKSVYATRMNVIPQLQSGPGVFTFNLTWDEIKKLKPQISAPQSSYKLVRNPRYTNAGNYMNLSDFLAFAKNKDLAGVLITVENAPFIAQKLNINMVDSVLAVLKASGYNSTTSLPVTIQSSNSSVLVSFKQKAPQYKLLYTIDEQVSDAAGPALADIKRFADAVAVEKESIFPLSGHFMTTQTKLVENLQAQGLSVYVYVLMNEFVSQAWDYFSDATVEINSFVQGAGVDGLITDFPATAHRYKLNTCQNMGNSTPYFMQPVQPGSLLQVISEPAQPPALSPLPILSDSDVAEPPLPDTTKQVTPNAEAPSKASPQLRTAVSISMLIAVLSNALLLFV</sequence>
<evidence type="ECO:0000313" key="11">
    <source>
        <dbReference type="EMBL" id="KAF3324410.1"/>
    </source>
</evidence>
<comment type="caution">
    <text evidence="11">The sequence shown here is derived from an EMBL/GenBank/DDBJ whole genome shotgun (WGS) entry which is preliminary data.</text>
</comment>
<dbReference type="FunFam" id="3.20.20.190:FF:000011">
    <property type="entry name" value="Glycerophosphodiester phosphodiesterase GDPDL3"/>
    <property type="match status" value="1"/>
</dbReference>
<dbReference type="GO" id="GO:0006629">
    <property type="term" value="P:lipid metabolic process"/>
    <property type="evidence" value="ECO:0007669"/>
    <property type="project" value="InterPro"/>
</dbReference>
<evidence type="ECO:0000256" key="2">
    <source>
        <dbReference type="ARBA" id="ARBA00012247"/>
    </source>
</evidence>
<dbReference type="EMBL" id="SWLB01000022">
    <property type="protein sequence ID" value="KAF3324410.1"/>
    <property type="molecule type" value="Genomic_DNA"/>
</dbReference>
<feature type="chain" id="PRO_5032571152" description="glycerophosphodiester phosphodiesterase" evidence="9">
    <location>
        <begin position="31"/>
        <end position="751"/>
    </location>
</feature>
<keyword evidence="5" id="KW-0378">Hydrolase</keyword>
<feature type="domain" description="GP-PDE" evidence="10">
    <location>
        <begin position="42"/>
        <end position="340"/>
    </location>
</feature>
<proteinExistence type="inferred from homology"/>
<dbReference type="SUPFAM" id="SSF51695">
    <property type="entry name" value="PLC-like phosphodiesterases"/>
    <property type="match status" value="2"/>
</dbReference>
<name>A0A833QH24_9POAL</name>
<dbReference type="GO" id="GO:0008889">
    <property type="term" value="F:glycerophosphodiester phosphodiesterase activity"/>
    <property type="evidence" value="ECO:0007669"/>
    <property type="project" value="UniProtKB-EC"/>
</dbReference>
<evidence type="ECO:0000256" key="7">
    <source>
        <dbReference type="ARBA" id="ARBA00047512"/>
    </source>
</evidence>
<gene>
    <name evidence="11" type="ORF">FCM35_KLT11877</name>
</gene>
<dbReference type="PROSITE" id="PS51257">
    <property type="entry name" value="PROKAR_LIPOPROTEIN"/>
    <property type="match status" value="1"/>
</dbReference>
<evidence type="ECO:0000256" key="6">
    <source>
        <dbReference type="ARBA" id="ARBA00023180"/>
    </source>
</evidence>
<keyword evidence="12" id="KW-1185">Reference proteome</keyword>
<keyword evidence="3 9" id="KW-0732">Signal</keyword>
<evidence type="ECO:0000256" key="5">
    <source>
        <dbReference type="ARBA" id="ARBA00022801"/>
    </source>
</evidence>
<dbReference type="InterPro" id="IPR017946">
    <property type="entry name" value="PLC-like_Pdiesterase_TIM-brl"/>
</dbReference>
<feature type="region of interest" description="Disordered" evidence="8">
    <location>
        <begin position="695"/>
        <end position="727"/>
    </location>
</feature>
<dbReference type="PROSITE" id="PS51704">
    <property type="entry name" value="GP_PDE"/>
    <property type="match status" value="2"/>
</dbReference>
<keyword evidence="4" id="KW-0319">Glycerol metabolism</keyword>
<evidence type="ECO:0000256" key="9">
    <source>
        <dbReference type="SAM" id="SignalP"/>
    </source>
</evidence>
<evidence type="ECO:0000313" key="12">
    <source>
        <dbReference type="Proteomes" id="UP000623129"/>
    </source>
</evidence>
<dbReference type="CDD" id="cd08604">
    <property type="entry name" value="GDPD_SHV3_repeat_2"/>
    <property type="match status" value="1"/>
</dbReference>
<comment type="similarity">
    <text evidence="1">Belongs to the glycerophosphoryl diester phosphodiesterase family.</text>
</comment>
<evidence type="ECO:0000256" key="4">
    <source>
        <dbReference type="ARBA" id="ARBA00022798"/>
    </source>
</evidence>
<dbReference type="FunFam" id="3.20.20.190:FF:000013">
    <property type="entry name" value="Glycerophosphodiester phosphodiesterase GDPDL3"/>
    <property type="match status" value="1"/>
</dbReference>
<dbReference type="EC" id="3.1.4.46" evidence="2"/>
<dbReference type="Proteomes" id="UP000623129">
    <property type="component" value="Unassembled WGS sequence"/>
</dbReference>
<dbReference type="GO" id="GO:0006071">
    <property type="term" value="P:glycerol metabolic process"/>
    <property type="evidence" value="ECO:0007669"/>
    <property type="project" value="UniProtKB-KW"/>
</dbReference>